<dbReference type="InterPro" id="IPR001764">
    <property type="entry name" value="Glyco_hydro_3_N"/>
</dbReference>
<dbReference type="PROSITE" id="PS51257">
    <property type="entry name" value="PROKAR_LIPOPROTEIN"/>
    <property type="match status" value="1"/>
</dbReference>
<dbReference type="InterPro" id="IPR036962">
    <property type="entry name" value="Glyco_hydro_3_N_sf"/>
</dbReference>
<dbReference type="InterPro" id="IPR036881">
    <property type="entry name" value="Glyco_hydro_3_C_sf"/>
</dbReference>
<keyword evidence="7" id="KW-1185">Reference proteome</keyword>
<dbReference type="InterPro" id="IPR051915">
    <property type="entry name" value="Cellulose_Degrad_GH3"/>
</dbReference>
<dbReference type="Gene3D" id="3.20.20.300">
    <property type="entry name" value="Glycoside hydrolase, family 3, N-terminal domain"/>
    <property type="match status" value="1"/>
</dbReference>
<feature type="domain" description="ExoP galactose-binding-like" evidence="5">
    <location>
        <begin position="649"/>
        <end position="780"/>
    </location>
</feature>
<dbReference type="GO" id="GO:0009251">
    <property type="term" value="P:glucan catabolic process"/>
    <property type="evidence" value="ECO:0007669"/>
    <property type="project" value="TreeGrafter"/>
</dbReference>
<evidence type="ECO:0000313" key="6">
    <source>
        <dbReference type="EMBL" id="WOE75526.1"/>
    </source>
</evidence>
<gene>
    <name evidence="6" type="ORF">RB602_02090</name>
</gene>
<dbReference type="InterPro" id="IPR041443">
    <property type="entry name" value="Exop_C"/>
</dbReference>
<feature type="domain" description="Glycoside hydrolase family 3 N-terminal" evidence="3">
    <location>
        <begin position="36"/>
        <end position="360"/>
    </location>
</feature>
<dbReference type="GO" id="GO:0008422">
    <property type="term" value="F:beta-glucosidase activity"/>
    <property type="evidence" value="ECO:0007669"/>
    <property type="project" value="TreeGrafter"/>
</dbReference>
<dbReference type="PRINTS" id="PR00133">
    <property type="entry name" value="GLHYDRLASE3"/>
</dbReference>
<organism evidence="6 7">
    <name type="scientific">Alterisphingorhabdus coralli</name>
    <dbReference type="NCBI Taxonomy" id="3071408"/>
    <lineage>
        <taxon>Bacteria</taxon>
        <taxon>Pseudomonadati</taxon>
        <taxon>Pseudomonadota</taxon>
        <taxon>Alphaproteobacteria</taxon>
        <taxon>Sphingomonadales</taxon>
        <taxon>Sphingomonadaceae</taxon>
        <taxon>Alterisphingorhabdus (ex Yan et al. 2024)</taxon>
    </lineage>
</organism>
<evidence type="ECO:0000256" key="2">
    <source>
        <dbReference type="SAM" id="SignalP"/>
    </source>
</evidence>
<dbReference type="RefSeq" id="WP_317082521.1">
    <property type="nucleotide sequence ID" value="NZ_CP136594.1"/>
</dbReference>
<dbReference type="PANTHER" id="PTHR30620">
    <property type="entry name" value="PERIPLASMIC BETA-GLUCOSIDASE-RELATED"/>
    <property type="match status" value="1"/>
</dbReference>
<feature type="signal peptide" evidence="2">
    <location>
        <begin position="1"/>
        <end position="21"/>
    </location>
</feature>
<keyword evidence="1 6" id="KW-0378">Hydrolase</keyword>
<name>A0AA97F7U4_9SPHN</name>
<evidence type="ECO:0000313" key="7">
    <source>
        <dbReference type="Proteomes" id="UP001302429"/>
    </source>
</evidence>
<evidence type="ECO:0000256" key="1">
    <source>
        <dbReference type="ARBA" id="ARBA00022801"/>
    </source>
</evidence>
<feature type="domain" description="Glycoside hydrolase family 3 C-terminal" evidence="4">
    <location>
        <begin position="400"/>
        <end position="613"/>
    </location>
</feature>
<dbReference type="InterPro" id="IPR017853">
    <property type="entry name" value="GH"/>
</dbReference>
<proteinExistence type="predicted"/>
<keyword evidence="2" id="KW-0732">Signal</keyword>
<protein>
    <submittedName>
        <fullName evidence="6">Glycoside hydrolase family 3 N-terminal domain-containing protein</fullName>
    </submittedName>
</protein>
<dbReference type="KEGG" id="acoa:RB602_02090"/>
<dbReference type="Pfam" id="PF00933">
    <property type="entry name" value="Glyco_hydro_3"/>
    <property type="match status" value="1"/>
</dbReference>
<dbReference type="SUPFAM" id="SSF51445">
    <property type="entry name" value="(Trans)glycosidases"/>
    <property type="match status" value="1"/>
</dbReference>
<dbReference type="PANTHER" id="PTHR30620:SF77">
    <property type="entry name" value="LYSOSOMAL BETA GLUCOSIDASE-LIKE"/>
    <property type="match status" value="1"/>
</dbReference>
<dbReference type="AlphaFoldDB" id="A0AA97F7U4"/>
<reference evidence="6 7" key="1">
    <citation type="submission" date="2023-10" db="EMBL/GenBank/DDBJ databases">
        <title>Complete genome sequence of a Sphingomonadaceae bacterium.</title>
        <authorList>
            <person name="Yan C."/>
        </authorList>
    </citation>
    <scope>NUCLEOTIDE SEQUENCE [LARGE SCALE GENOMIC DNA]</scope>
    <source>
        <strain evidence="6 7">SCSIO 66989</strain>
    </source>
</reference>
<dbReference type="SUPFAM" id="SSF52279">
    <property type="entry name" value="Beta-D-glucan exohydrolase, C-terminal domain"/>
    <property type="match status" value="1"/>
</dbReference>
<dbReference type="Proteomes" id="UP001302429">
    <property type="component" value="Chromosome"/>
</dbReference>
<dbReference type="Gene3D" id="3.40.50.1700">
    <property type="entry name" value="Glycoside hydrolase family 3 C-terminal domain"/>
    <property type="match status" value="1"/>
</dbReference>
<dbReference type="Pfam" id="PF18559">
    <property type="entry name" value="Exop_C"/>
    <property type="match status" value="1"/>
</dbReference>
<accession>A0AA97F7U4</accession>
<feature type="chain" id="PRO_5041741984" evidence="2">
    <location>
        <begin position="22"/>
        <end position="811"/>
    </location>
</feature>
<evidence type="ECO:0000259" key="3">
    <source>
        <dbReference type="Pfam" id="PF00933"/>
    </source>
</evidence>
<evidence type="ECO:0000259" key="5">
    <source>
        <dbReference type="Pfam" id="PF18559"/>
    </source>
</evidence>
<dbReference type="Pfam" id="PF01915">
    <property type="entry name" value="Glyco_hydro_3_C"/>
    <property type="match status" value="1"/>
</dbReference>
<evidence type="ECO:0000259" key="4">
    <source>
        <dbReference type="Pfam" id="PF01915"/>
    </source>
</evidence>
<sequence length="811" mass="85545">MVRNILAALSILMLTSCSMMSDPVTDRASEILAQMTMEEKVGQIIQADISAVTPEDVRKYHLGSVLNGGNSAPGGGKVADAREWLALADAFWEASTDKGDGRVGIPLIWGTDAVHGHNNLQSAVIFPHNIGLGAANDPDLIGRIAEVTAREVRATGQEWTFAPTLAVARDDRWGRTYESYSEAPDIVAAYAGSMVQGLQGQSGAEDFLTSDHVIATAKHFVGDGGTEQGIDKGDTQGDLEEILTLHGAGYGPAISADVQTVMASFSSINGTKMHGYKALLTDRLKGEMGFDGFVVGDWNGHAEIPGCTAGDCDAALHAGLDMYMAPDSWRELYDNLLDAAKNGDLDLDRLDDAVMRILKVKLRAGLFDAPKPSERASSNASLLGSDAHREVAREAVRKSLVLLKNNSSLLPLQSGQTVLIAGSGADSIEQQSGGWTLNWQGTGNSNDEFAHAETIYAGLKTALEAIDSRAILSVDGSYTAKPDVAIVVFGEQPYAEFRGDRSDLVYETDGGSDLALLKKLKAADIPVISVFLSGRPLWVNPHINASDAFIAAWLPGTEGGGIADVLIADTQGQARYDFTGKLSFSWPATGEGTPINGNEGEKVAFPFGYGLGYGDSKTLAALSEDPGVNLDSRFTGKLVERGDAAAGLQMYLGDASNANIPVTTLTAESLGGAIKLSGIDYRAQEDSRAIQWQGGGKGEWSVRTSRAIDLSALGNAANLALVIDWKVMQAPKAEATMLWGCGADCARQADIGPLLSTLSPQSWTRSVIPLTCFGDPAGELTRIGLSGDDAMQIAIHAAAIEAAETAECPLP</sequence>
<dbReference type="Gene3D" id="2.60.120.430">
    <property type="entry name" value="Galactose-binding lectin"/>
    <property type="match status" value="1"/>
</dbReference>
<dbReference type="InterPro" id="IPR002772">
    <property type="entry name" value="Glyco_hydro_3_C"/>
</dbReference>
<dbReference type="EMBL" id="CP136594">
    <property type="protein sequence ID" value="WOE75526.1"/>
    <property type="molecule type" value="Genomic_DNA"/>
</dbReference>